<dbReference type="InterPro" id="IPR018062">
    <property type="entry name" value="HTH_AraC-typ_CS"/>
</dbReference>
<evidence type="ECO:0000259" key="5">
    <source>
        <dbReference type="PROSITE" id="PS01124"/>
    </source>
</evidence>
<dbReference type="STRING" id="1122156.SAMN02745117_01816"/>
<keyword evidence="7" id="KW-1185">Reference proteome</keyword>
<dbReference type="PANTHER" id="PTHR46796">
    <property type="entry name" value="HTH-TYPE TRANSCRIPTIONAL ACTIVATOR RHAS-RELATED"/>
    <property type="match status" value="1"/>
</dbReference>
<dbReference type="SMART" id="SM00342">
    <property type="entry name" value="HTH_ARAC"/>
    <property type="match status" value="1"/>
</dbReference>
<keyword evidence="3" id="KW-0804">Transcription</keyword>
<gene>
    <name evidence="6" type="ORF">SAMN02745117_01816</name>
</gene>
<name>A0A1M5B4P7_9BURK</name>
<evidence type="ECO:0000313" key="6">
    <source>
        <dbReference type="EMBL" id="SHF37473.1"/>
    </source>
</evidence>
<keyword evidence="1" id="KW-0805">Transcription regulation</keyword>
<dbReference type="GO" id="GO:0043565">
    <property type="term" value="F:sequence-specific DNA binding"/>
    <property type="evidence" value="ECO:0007669"/>
    <property type="project" value="InterPro"/>
</dbReference>
<feature type="domain" description="HTH araC/xylS-type" evidence="5">
    <location>
        <begin position="150"/>
        <end position="248"/>
    </location>
</feature>
<dbReference type="EMBL" id="FQUZ01000020">
    <property type="protein sequence ID" value="SHF37473.1"/>
    <property type="molecule type" value="Genomic_DNA"/>
</dbReference>
<dbReference type="SUPFAM" id="SSF46689">
    <property type="entry name" value="Homeodomain-like"/>
    <property type="match status" value="2"/>
</dbReference>
<evidence type="ECO:0000256" key="2">
    <source>
        <dbReference type="ARBA" id="ARBA00023125"/>
    </source>
</evidence>
<dbReference type="Pfam" id="PF12833">
    <property type="entry name" value="HTH_18"/>
    <property type="match status" value="1"/>
</dbReference>
<dbReference type="PANTHER" id="PTHR46796:SF2">
    <property type="entry name" value="TRANSCRIPTIONAL REGULATORY PROTEIN"/>
    <property type="match status" value="1"/>
</dbReference>
<proteinExistence type="predicted"/>
<evidence type="ECO:0000256" key="1">
    <source>
        <dbReference type="ARBA" id="ARBA00023015"/>
    </source>
</evidence>
<dbReference type="InterPro" id="IPR050204">
    <property type="entry name" value="AraC_XylS_family_regulators"/>
</dbReference>
<dbReference type="Proteomes" id="UP000184327">
    <property type="component" value="Unassembled WGS sequence"/>
</dbReference>
<dbReference type="PROSITE" id="PS01124">
    <property type="entry name" value="HTH_ARAC_FAMILY_2"/>
    <property type="match status" value="1"/>
</dbReference>
<dbReference type="RefSeq" id="WP_073356379.1">
    <property type="nucleotide sequence ID" value="NZ_FQUZ01000020.1"/>
</dbReference>
<accession>A0A1M5B4P7</accession>
<evidence type="ECO:0000313" key="7">
    <source>
        <dbReference type="Proteomes" id="UP000184327"/>
    </source>
</evidence>
<protein>
    <submittedName>
        <fullName evidence="6">AraC-type DNA-binding protein</fullName>
    </submittedName>
</protein>
<evidence type="ECO:0000256" key="3">
    <source>
        <dbReference type="ARBA" id="ARBA00023163"/>
    </source>
</evidence>
<dbReference type="AlphaFoldDB" id="A0A1M5B4P7"/>
<dbReference type="GO" id="GO:0003700">
    <property type="term" value="F:DNA-binding transcription factor activity"/>
    <property type="evidence" value="ECO:0007669"/>
    <property type="project" value="InterPro"/>
</dbReference>
<organism evidence="6 7">
    <name type="scientific">Lampropedia hyalina DSM 16112</name>
    <dbReference type="NCBI Taxonomy" id="1122156"/>
    <lineage>
        <taxon>Bacteria</taxon>
        <taxon>Pseudomonadati</taxon>
        <taxon>Pseudomonadota</taxon>
        <taxon>Betaproteobacteria</taxon>
        <taxon>Burkholderiales</taxon>
        <taxon>Comamonadaceae</taxon>
        <taxon>Lampropedia</taxon>
    </lineage>
</organism>
<dbReference type="InterPro" id="IPR009057">
    <property type="entry name" value="Homeodomain-like_sf"/>
</dbReference>
<dbReference type="InterPro" id="IPR018060">
    <property type="entry name" value="HTH_AraC"/>
</dbReference>
<feature type="region of interest" description="Disordered" evidence="4">
    <location>
        <begin position="241"/>
        <end position="260"/>
    </location>
</feature>
<dbReference type="Gene3D" id="1.10.10.60">
    <property type="entry name" value="Homeodomain-like"/>
    <property type="match status" value="1"/>
</dbReference>
<reference evidence="6 7" key="1">
    <citation type="submission" date="2016-11" db="EMBL/GenBank/DDBJ databases">
        <authorList>
            <person name="Jaros S."/>
            <person name="Januszkiewicz K."/>
            <person name="Wedrychowicz H."/>
        </authorList>
    </citation>
    <scope>NUCLEOTIDE SEQUENCE [LARGE SCALE GENOMIC DNA]</scope>
    <source>
        <strain evidence="6 7">DSM 16112</strain>
    </source>
</reference>
<sequence length="260" mass="28312">MPATPLQMPHRPLALTVRSYGQDGQAHAHDFVQLVLPLHGALEIEVGGRGAWLDRMRAAYVPQGMCHIQASQQANGFLIVDVLPHMLDSRQAEQWAAHRFLPVSPAANHLIDYMAASLQGEGVTERAALWMPLLLDALANGTPQPSVRWAKLAATVDADLARHWTVADMAACVGVSASRLHVLFRDAFGTTPHDWLVQRRLEQARQWLAGTDRPIAEMAAALGFSDQSALTRAVRKATGMPPAAYRRQARSTPFPGTATA</sequence>
<evidence type="ECO:0000256" key="4">
    <source>
        <dbReference type="SAM" id="MobiDB-lite"/>
    </source>
</evidence>
<dbReference type="PROSITE" id="PS00041">
    <property type="entry name" value="HTH_ARAC_FAMILY_1"/>
    <property type="match status" value="1"/>
</dbReference>
<keyword evidence="2 6" id="KW-0238">DNA-binding</keyword>